<gene>
    <name evidence="7" type="ORF">N7530_007231</name>
</gene>
<proteinExistence type="inferred from homology"/>
<dbReference type="SUPFAM" id="SSF103473">
    <property type="entry name" value="MFS general substrate transporter"/>
    <property type="match status" value="1"/>
</dbReference>
<feature type="transmembrane region" description="Helical" evidence="6">
    <location>
        <begin position="167"/>
        <end position="187"/>
    </location>
</feature>
<reference evidence="7" key="2">
    <citation type="journal article" date="2023" name="IMA Fungus">
        <title>Comparative genomic study of the Penicillium genus elucidates a diverse pangenome and 15 lateral gene transfer events.</title>
        <authorList>
            <person name="Petersen C."/>
            <person name="Sorensen T."/>
            <person name="Nielsen M.R."/>
            <person name="Sondergaard T.E."/>
            <person name="Sorensen J.L."/>
            <person name="Fitzpatrick D.A."/>
            <person name="Frisvad J.C."/>
            <person name="Nielsen K.L."/>
        </authorList>
    </citation>
    <scope>NUCLEOTIDE SEQUENCE</scope>
    <source>
        <strain evidence="7">IBT 17660</strain>
    </source>
</reference>
<evidence type="ECO:0000256" key="2">
    <source>
        <dbReference type="ARBA" id="ARBA00008335"/>
    </source>
</evidence>
<sequence>MIDGNNVAYLGAVSILPSHVSFPVLGHCVTCNFIPARQKRAVTLPAVFETTYHFATDISGLAYLGLGVGMIISIGLFAVLSDKLLKQPREGTLERPELRLILMIWSSPIVPIGFFCADKVTHWTVPILGTMFIGLGAFLILMPAQLLFGALLPLAGQPMYESLGLGWGNSLLAFIGLAFAPLPFLSYKYGETLRTRFPITL</sequence>
<accession>A0A9W9WLV3</accession>
<comment type="caution">
    <text evidence="7">The sequence shown here is derived from an EMBL/GenBank/DDBJ whole genome shotgun (WGS) entry which is preliminary data.</text>
</comment>
<comment type="similarity">
    <text evidence="2">Belongs to the major facilitator superfamily.</text>
</comment>
<dbReference type="InterPro" id="IPR036259">
    <property type="entry name" value="MFS_trans_sf"/>
</dbReference>
<dbReference type="Gene3D" id="1.20.1250.20">
    <property type="entry name" value="MFS general substrate transporter like domains"/>
    <property type="match status" value="1"/>
</dbReference>
<keyword evidence="4 6" id="KW-1133">Transmembrane helix</keyword>
<dbReference type="GO" id="GO:0016020">
    <property type="term" value="C:membrane"/>
    <property type="evidence" value="ECO:0007669"/>
    <property type="project" value="UniProtKB-SubCell"/>
</dbReference>
<feature type="transmembrane region" description="Helical" evidence="6">
    <location>
        <begin position="100"/>
        <end position="117"/>
    </location>
</feature>
<dbReference type="AlphaFoldDB" id="A0A9W9WLV3"/>
<organism evidence="7 8">
    <name type="scientific">Penicillium desertorum</name>
    <dbReference type="NCBI Taxonomy" id="1303715"/>
    <lineage>
        <taxon>Eukaryota</taxon>
        <taxon>Fungi</taxon>
        <taxon>Dikarya</taxon>
        <taxon>Ascomycota</taxon>
        <taxon>Pezizomycotina</taxon>
        <taxon>Eurotiomycetes</taxon>
        <taxon>Eurotiomycetidae</taxon>
        <taxon>Eurotiales</taxon>
        <taxon>Aspergillaceae</taxon>
        <taxon>Penicillium</taxon>
    </lineage>
</organism>
<feature type="transmembrane region" description="Helical" evidence="6">
    <location>
        <begin position="61"/>
        <end position="80"/>
    </location>
</feature>
<dbReference type="OrthoDB" id="5296287at2759"/>
<reference evidence="7" key="1">
    <citation type="submission" date="2022-12" db="EMBL/GenBank/DDBJ databases">
        <authorList>
            <person name="Petersen C."/>
        </authorList>
    </citation>
    <scope>NUCLEOTIDE SEQUENCE</scope>
    <source>
        <strain evidence="7">IBT 17660</strain>
    </source>
</reference>
<feature type="transmembrane region" description="Helical" evidence="6">
    <location>
        <begin position="129"/>
        <end position="155"/>
    </location>
</feature>
<name>A0A9W9WLV3_9EURO</name>
<evidence type="ECO:0000313" key="8">
    <source>
        <dbReference type="Proteomes" id="UP001147760"/>
    </source>
</evidence>
<evidence type="ECO:0000256" key="3">
    <source>
        <dbReference type="ARBA" id="ARBA00022692"/>
    </source>
</evidence>
<dbReference type="GO" id="GO:0022857">
    <property type="term" value="F:transmembrane transporter activity"/>
    <property type="evidence" value="ECO:0007669"/>
    <property type="project" value="TreeGrafter"/>
</dbReference>
<dbReference type="PANTHER" id="PTHR23502:SF68">
    <property type="entry name" value="MULTIDRUG TRANSPORTER, PUTATIVE (AFU_ORTHOLOGUE AFUA_3G01120)-RELATED"/>
    <property type="match status" value="1"/>
</dbReference>
<protein>
    <recommendedName>
        <fullName evidence="9">Major facilitator superfamily (MFS) profile domain-containing protein</fullName>
    </recommendedName>
</protein>
<keyword evidence="5 6" id="KW-0472">Membrane</keyword>
<evidence type="ECO:0000256" key="4">
    <source>
        <dbReference type="ARBA" id="ARBA00022989"/>
    </source>
</evidence>
<evidence type="ECO:0000256" key="6">
    <source>
        <dbReference type="SAM" id="Phobius"/>
    </source>
</evidence>
<comment type="subcellular location">
    <subcellularLocation>
        <location evidence="1">Membrane</location>
        <topology evidence="1">Multi-pass membrane protein</topology>
    </subcellularLocation>
</comment>
<keyword evidence="8" id="KW-1185">Reference proteome</keyword>
<evidence type="ECO:0008006" key="9">
    <source>
        <dbReference type="Google" id="ProtNLM"/>
    </source>
</evidence>
<keyword evidence="3 6" id="KW-0812">Transmembrane</keyword>
<dbReference type="PANTHER" id="PTHR23502">
    <property type="entry name" value="MAJOR FACILITATOR SUPERFAMILY"/>
    <property type="match status" value="1"/>
</dbReference>
<evidence type="ECO:0000313" key="7">
    <source>
        <dbReference type="EMBL" id="KAJ5469874.1"/>
    </source>
</evidence>
<dbReference type="EMBL" id="JAPWDO010000005">
    <property type="protein sequence ID" value="KAJ5469874.1"/>
    <property type="molecule type" value="Genomic_DNA"/>
</dbReference>
<evidence type="ECO:0000256" key="5">
    <source>
        <dbReference type="ARBA" id="ARBA00023136"/>
    </source>
</evidence>
<evidence type="ECO:0000256" key="1">
    <source>
        <dbReference type="ARBA" id="ARBA00004141"/>
    </source>
</evidence>
<dbReference type="Proteomes" id="UP001147760">
    <property type="component" value="Unassembled WGS sequence"/>
</dbReference>